<evidence type="ECO:0000256" key="1">
    <source>
        <dbReference type="ARBA" id="ARBA00004651"/>
    </source>
</evidence>
<feature type="transmembrane region" description="Helical" evidence="6">
    <location>
        <begin position="478"/>
        <end position="498"/>
    </location>
</feature>
<keyword evidence="8" id="KW-1185">Reference proteome</keyword>
<evidence type="ECO:0000313" key="7">
    <source>
        <dbReference type="EMBL" id="SDM99460.1"/>
    </source>
</evidence>
<feature type="transmembrane region" description="Helical" evidence="6">
    <location>
        <begin position="323"/>
        <end position="346"/>
    </location>
</feature>
<feature type="transmembrane region" description="Helical" evidence="6">
    <location>
        <begin position="281"/>
        <end position="302"/>
    </location>
</feature>
<comment type="subcellular location">
    <subcellularLocation>
        <location evidence="1">Cell membrane</location>
        <topology evidence="1">Multi-pass membrane protein</topology>
    </subcellularLocation>
</comment>
<dbReference type="RefSeq" id="WP_074600909.1">
    <property type="nucleotide sequence ID" value="NZ_FNHF01000007.1"/>
</dbReference>
<dbReference type="InterPro" id="IPR014249">
    <property type="entry name" value="Spore_V_B"/>
</dbReference>
<feature type="transmembrane region" description="Helical" evidence="6">
    <location>
        <begin position="121"/>
        <end position="144"/>
    </location>
</feature>
<feature type="transmembrane region" description="Helical" evidence="6">
    <location>
        <begin position="388"/>
        <end position="408"/>
    </location>
</feature>
<dbReference type="STRING" id="482461.SAMN05216244_3938"/>
<protein>
    <submittedName>
        <fullName evidence="7">Stage V sporulation protein B</fullName>
    </submittedName>
</protein>
<keyword evidence="3 6" id="KW-0812">Transmembrane</keyword>
<evidence type="ECO:0000256" key="6">
    <source>
        <dbReference type="SAM" id="Phobius"/>
    </source>
</evidence>
<evidence type="ECO:0000256" key="2">
    <source>
        <dbReference type="ARBA" id="ARBA00022475"/>
    </source>
</evidence>
<gene>
    <name evidence="7" type="ORF">SAMN05216244_3938</name>
</gene>
<keyword evidence="5 6" id="KW-0472">Membrane</keyword>
<name>A0A1G9XRW4_9BACI</name>
<organism evidence="7 8">
    <name type="scientific">Sediminibacillus halophilus</name>
    <dbReference type="NCBI Taxonomy" id="482461"/>
    <lineage>
        <taxon>Bacteria</taxon>
        <taxon>Bacillati</taxon>
        <taxon>Bacillota</taxon>
        <taxon>Bacilli</taxon>
        <taxon>Bacillales</taxon>
        <taxon>Bacillaceae</taxon>
        <taxon>Sediminibacillus</taxon>
    </lineage>
</organism>
<dbReference type="Proteomes" id="UP000182347">
    <property type="component" value="Unassembled WGS sequence"/>
</dbReference>
<dbReference type="OrthoDB" id="9775950at2"/>
<evidence type="ECO:0000256" key="4">
    <source>
        <dbReference type="ARBA" id="ARBA00022989"/>
    </source>
</evidence>
<sequence>MTKQTFLQGTLILIAAGMITRFLGFINRIIVARLMGEEGIGLYMMALPTLFLVYTLTQFGLPIAISKRVAEAEAHGDLKKIKRILIISLTITGTLSIIFLAGLILIAPVVATKFLTDERTLYPLLAISPMVPISAVSSVIRGYFQGRQNMKPQSYAQVIEQIVRICCVSFLVKLFLPYGVEFAAAGAMFSVIVGELCSLFFMLRMFKTKKRIKLRADVLQYIKSGRQTFNELMSIALPGTGSRLVGSVSNFIEPILVSQSLAIAGFHTVAATKLYGSLTGYALPLLFMPTFITHSLAVAMVPNISEADAKQNKQLVHYRIHQAIRISFASGALATVILMLFSVPILEFMYGTSSASRFLVLMAPFFVMLYVQFPLNAALQALNYAKEAMWNSIISTGIKFIVLVIFATNPQFGIMGVALGMIVGVVLGTMLHLATLIKVIHFKLPWLDFLKMACLFSITWWAGKLLKQLIPGYADNLVVFLCTLTVLGTFYLVLLFQFKFLSVAELHQLPIFNRFIRK</sequence>
<proteinExistence type="predicted"/>
<evidence type="ECO:0000313" key="8">
    <source>
        <dbReference type="Proteomes" id="UP000182347"/>
    </source>
</evidence>
<dbReference type="Pfam" id="PF01943">
    <property type="entry name" value="Polysacc_synt"/>
    <property type="match status" value="1"/>
</dbReference>
<dbReference type="InterPro" id="IPR024923">
    <property type="entry name" value="PG_synth_SpoVB"/>
</dbReference>
<feature type="transmembrane region" description="Helical" evidence="6">
    <location>
        <begin position="156"/>
        <end position="176"/>
    </location>
</feature>
<dbReference type="CDD" id="cd13124">
    <property type="entry name" value="MATE_SpoVB_like"/>
    <property type="match status" value="1"/>
</dbReference>
<feature type="transmembrane region" description="Helical" evidence="6">
    <location>
        <begin position="182"/>
        <end position="203"/>
    </location>
</feature>
<dbReference type="GO" id="GO:0005886">
    <property type="term" value="C:plasma membrane"/>
    <property type="evidence" value="ECO:0007669"/>
    <property type="project" value="UniProtKB-SubCell"/>
</dbReference>
<feature type="transmembrane region" description="Helical" evidence="6">
    <location>
        <begin position="358"/>
        <end position="376"/>
    </location>
</feature>
<keyword evidence="4 6" id="KW-1133">Transmembrane helix</keyword>
<reference evidence="8" key="1">
    <citation type="submission" date="2016-10" db="EMBL/GenBank/DDBJ databases">
        <authorList>
            <person name="Varghese N."/>
            <person name="Submissions S."/>
        </authorList>
    </citation>
    <scope>NUCLEOTIDE SEQUENCE [LARGE SCALE GENOMIC DNA]</scope>
    <source>
        <strain evidence="8">CGMCC 1.6199</strain>
    </source>
</reference>
<dbReference type="AlphaFoldDB" id="A0A1G9XRW4"/>
<dbReference type="NCBIfam" id="TIGR02900">
    <property type="entry name" value="spore_V_B"/>
    <property type="match status" value="1"/>
</dbReference>
<feature type="transmembrane region" description="Helical" evidence="6">
    <location>
        <begin position="40"/>
        <end position="63"/>
    </location>
</feature>
<evidence type="ECO:0000256" key="5">
    <source>
        <dbReference type="ARBA" id="ARBA00023136"/>
    </source>
</evidence>
<keyword evidence="2" id="KW-1003">Cell membrane</keyword>
<feature type="transmembrane region" description="Helical" evidence="6">
    <location>
        <begin position="84"/>
        <end position="109"/>
    </location>
</feature>
<feature type="transmembrane region" description="Helical" evidence="6">
    <location>
        <begin position="449"/>
        <end position="466"/>
    </location>
</feature>
<feature type="transmembrane region" description="Helical" evidence="6">
    <location>
        <begin position="251"/>
        <end position="269"/>
    </location>
</feature>
<dbReference type="PANTHER" id="PTHR30250:SF24">
    <property type="entry name" value="STAGE V SPORULATION PROTEIN B"/>
    <property type="match status" value="1"/>
</dbReference>
<accession>A0A1G9XRW4</accession>
<dbReference type="EMBL" id="FNHF01000007">
    <property type="protein sequence ID" value="SDM99460.1"/>
    <property type="molecule type" value="Genomic_DNA"/>
</dbReference>
<feature type="transmembrane region" description="Helical" evidence="6">
    <location>
        <begin position="414"/>
        <end position="437"/>
    </location>
</feature>
<dbReference type="PANTHER" id="PTHR30250">
    <property type="entry name" value="PST FAMILY PREDICTED COLANIC ACID TRANSPORTER"/>
    <property type="match status" value="1"/>
</dbReference>
<evidence type="ECO:0000256" key="3">
    <source>
        <dbReference type="ARBA" id="ARBA00022692"/>
    </source>
</evidence>
<dbReference type="PIRSF" id="PIRSF038958">
    <property type="entry name" value="PG_synth_SpoVB"/>
    <property type="match status" value="1"/>
</dbReference>
<dbReference type="InterPro" id="IPR002797">
    <property type="entry name" value="Polysacc_synth"/>
</dbReference>
<dbReference type="InterPro" id="IPR050833">
    <property type="entry name" value="Poly_Biosynth_Transport"/>
</dbReference>